<dbReference type="EMBL" id="RKKU01000009">
    <property type="protein sequence ID" value="ROZ84914.1"/>
    <property type="molecule type" value="Genomic_DNA"/>
</dbReference>
<evidence type="ECO:0000313" key="2">
    <source>
        <dbReference type="EMBL" id="ROZ84914.1"/>
    </source>
</evidence>
<sequence>MRKASVSMASRKPTPLFAEPRERTVSSEASHYHWRTWIPVSGASYVELEVTYADVLEPDTQVPASYTFRASLLGAPRNAELISNPLHDEPIDGELLSRSDAPARRITLPVPTTES</sequence>
<name>A0ABX9XIE3_9PSED</name>
<protein>
    <submittedName>
        <fullName evidence="2">Uncharacterized protein</fullName>
    </submittedName>
</protein>
<organism evidence="2 3">
    <name type="scientific">Pseudomonas neustonica</name>
    <dbReference type="NCBI Taxonomy" id="2487346"/>
    <lineage>
        <taxon>Bacteria</taxon>
        <taxon>Pseudomonadati</taxon>
        <taxon>Pseudomonadota</taxon>
        <taxon>Gammaproteobacteria</taxon>
        <taxon>Pseudomonadales</taxon>
        <taxon>Pseudomonadaceae</taxon>
        <taxon>Pseudomonas</taxon>
    </lineage>
</organism>
<evidence type="ECO:0000256" key="1">
    <source>
        <dbReference type="SAM" id="MobiDB-lite"/>
    </source>
</evidence>
<feature type="compositionally biased region" description="Basic and acidic residues" evidence="1">
    <location>
        <begin position="86"/>
        <end position="103"/>
    </location>
</feature>
<comment type="caution">
    <text evidence="2">The sequence shown here is derived from an EMBL/GenBank/DDBJ whole genome shotgun (WGS) entry which is preliminary data.</text>
</comment>
<keyword evidence="3" id="KW-1185">Reference proteome</keyword>
<evidence type="ECO:0000313" key="3">
    <source>
        <dbReference type="Proteomes" id="UP000275199"/>
    </source>
</evidence>
<feature type="region of interest" description="Disordered" evidence="1">
    <location>
        <begin position="1"/>
        <end position="23"/>
    </location>
</feature>
<accession>A0ABX9XIE3</accession>
<reference evidence="2 3" key="1">
    <citation type="submission" date="2018-11" db="EMBL/GenBank/DDBJ databases">
        <authorList>
            <person name="Jang G.I."/>
            <person name="Hwang C.Y."/>
        </authorList>
    </citation>
    <scope>NUCLEOTIDE SEQUENCE [LARGE SCALE GENOMIC DNA]</scope>
    <source>
        <strain evidence="2 3">SSM26</strain>
    </source>
</reference>
<gene>
    <name evidence="2" type="ORF">EF096_09725</name>
</gene>
<proteinExistence type="predicted"/>
<dbReference type="RefSeq" id="WP_123889426.1">
    <property type="nucleotide sequence ID" value="NZ_RKKU01000009.1"/>
</dbReference>
<dbReference type="Proteomes" id="UP000275199">
    <property type="component" value="Unassembled WGS sequence"/>
</dbReference>
<feature type="region of interest" description="Disordered" evidence="1">
    <location>
        <begin position="84"/>
        <end position="115"/>
    </location>
</feature>